<proteinExistence type="predicted"/>
<organism evidence="1 2">
    <name type="scientific">Habropoda laboriosa</name>
    <dbReference type="NCBI Taxonomy" id="597456"/>
    <lineage>
        <taxon>Eukaryota</taxon>
        <taxon>Metazoa</taxon>
        <taxon>Ecdysozoa</taxon>
        <taxon>Arthropoda</taxon>
        <taxon>Hexapoda</taxon>
        <taxon>Insecta</taxon>
        <taxon>Pterygota</taxon>
        <taxon>Neoptera</taxon>
        <taxon>Endopterygota</taxon>
        <taxon>Hymenoptera</taxon>
        <taxon>Apocrita</taxon>
        <taxon>Aculeata</taxon>
        <taxon>Apoidea</taxon>
        <taxon>Anthophila</taxon>
        <taxon>Apidae</taxon>
        <taxon>Habropoda</taxon>
    </lineage>
</organism>
<evidence type="ECO:0000313" key="1">
    <source>
        <dbReference type="EMBL" id="KOC59403.1"/>
    </source>
</evidence>
<accession>A0A0L7QL98</accession>
<sequence length="77" mass="9256">MMSLFIPNNFCKTIFLVGSVLHEIFQHYQLKETPSVCVCVLNVQFTHMFKVTHYLMRMRRIGYDYIGRVVSKHMIKW</sequence>
<keyword evidence="2" id="KW-1185">Reference proteome</keyword>
<evidence type="ECO:0000313" key="2">
    <source>
        <dbReference type="Proteomes" id="UP000053825"/>
    </source>
</evidence>
<dbReference type="AlphaFoldDB" id="A0A0L7QL98"/>
<protein>
    <submittedName>
        <fullName evidence="1">Uncharacterized protein</fullName>
    </submittedName>
</protein>
<name>A0A0L7QL98_9HYME</name>
<reference evidence="1 2" key="1">
    <citation type="submission" date="2015-07" db="EMBL/GenBank/DDBJ databases">
        <title>The genome of Habropoda laboriosa.</title>
        <authorList>
            <person name="Pan H."/>
            <person name="Kapheim K."/>
        </authorList>
    </citation>
    <scope>NUCLEOTIDE SEQUENCE [LARGE SCALE GENOMIC DNA]</scope>
    <source>
        <strain evidence="1">0110345459</strain>
    </source>
</reference>
<gene>
    <name evidence="1" type="ORF">WH47_11032</name>
</gene>
<dbReference type="EMBL" id="KQ414924">
    <property type="protein sequence ID" value="KOC59403.1"/>
    <property type="molecule type" value="Genomic_DNA"/>
</dbReference>
<dbReference type="Proteomes" id="UP000053825">
    <property type="component" value="Unassembled WGS sequence"/>
</dbReference>